<dbReference type="EMBL" id="JARVKF010000342">
    <property type="protein sequence ID" value="KAK9418896.1"/>
    <property type="molecule type" value="Genomic_DNA"/>
</dbReference>
<gene>
    <name evidence="2" type="ORF">SUNI508_07668</name>
</gene>
<keyword evidence="1" id="KW-1133">Transmembrane helix</keyword>
<organism evidence="2 3">
    <name type="scientific">Seiridium unicorne</name>
    <dbReference type="NCBI Taxonomy" id="138068"/>
    <lineage>
        <taxon>Eukaryota</taxon>
        <taxon>Fungi</taxon>
        <taxon>Dikarya</taxon>
        <taxon>Ascomycota</taxon>
        <taxon>Pezizomycotina</taxon>
        <taxon>Sordariomycetes</taxon>
        <taxon>Xylariomycetidae</taxon>
        <taxon>Amphisphaeriales</taxon>
        <taxon>Sporocadaceae</taxon>
        <taxon>Seiridium</taxon>
    </lineage>
</organism>
<feature type="transmembrane region" description="Helical" evidence="1">
    <location>
        <begin position="79"/>
        <end position="99"/>
    </location>
</feature>
<protein>
    <submittedName>
        <fullName evidence="2">Uncharacterized protein</fullName>
    </submittedName>
</protein>
<comment type="caution">
    <text evidence="2">The sequence shown here is derived from an EMBL/GenBank/DDBJ whole genome shotgun (WGS) entry which is preliminary data.</text>
</comment>
<feature type="transmembrane region" description="Helical" evidence="1">
    <location>
        <begin position="111"/>
        <end position="130"/>
    </location>
</feature>
<dbReference type="Pfam" id="PF14087">
    <property type="entry name" value="DUF4267"/>
    <property type="match status" value="1"/>
</dbReference>
<proteinExistence type="predicted"/>
<feature type="transmembrane region" description="Helical" evidence="1">
    <location>
        <begin position="7"/>
        <end position="28"/>
    </location>
</feature>
<dbReference type="Proteomes" id="UP001408356">
    <property type="component" value="Unassembled WGS sequence"/>
</dbReference>
<evidence type="ECO:0000313" key="2">
    <source>
        <dbReference type="EMBL" id="KAK9418896.1"/>
    </source>
</evidence>
<evidence type="ECO:0000313" key="3">
    <source>
        <dbReference type="Proteomes" id="UP001408356"/>
    </source>
</evidence>
<evidence type="ECO:0000256" key="1">
    <source>
        <dbReference type="SAM" id="Phobius"/>
    </source>
</evidence>
<keyword evidence="1" id="KW-0472">Membrane</keyword>
<dbReference type="InterPro" id="IPR025363">
    <property type="entry name" value="DUF4267"/>
</dbReference>
<reference evidence="2 3" key="1">
    <citation type="journal article" date="2024" name="J. Plant Pathol.">
        <title>Sequence and assembly of the genome of Seiridium unicorne, isolate CBS 538.82, causal agent of cypress canker disease.</title>
        <authorList>
            <person name="Scali E."/>
            <person name="Rocca G.D."/>
            <person name="Danti R."/>
            <person name="Garbelotto M."/>
            <person name="Barberini S."/>
            <person name="Baroncelli R."/>
            <person name="Emiliani G."/>
        </authorList>
    </citation>
    <scope>NUCLEOTIDE SEQUENCE [LARGE SCALE GENOMIC DNA]</scope>
    <source>
        <strain evidence="2 3">BM-138-508</strain>
    </source>
</reference>
<feature type="transmembrane region" description="Helical" evidence="1">
    <location>
        <begin position="48"/>
        <end position="72"/>
    </location>
</feature>
<accession>A0ABR2UWY8</accession>
<keyword evidence="1" id="KW-0812">Transmembrane</keyword>
<keyword evidence="3" id="KW-1185">Reference proteome</keyword>
<name>A0ABR2UWY8_9PEZI</name>
<sequence>MFDHFSTCHLLALFIASTTTFGGMWPLFDAKAAILEFGFPARYADTQATHPVMAAGSVRTTVLGLLTFIFYLQQKYAEVDTILAVFGAYAGSVDSYLVWKAGNGRKAAFRFVASWAIAACGFAGLTASRVT</sequence>